<name>A0A927MYF7_9ACTN</name>
<dbReference type="Proteomes" id="UP000638648">
    <property type="component" value="Unassembled WGS sequence"/>
</dbReference>
<comment type="caution">
    <text evidence="1">The sequence shown here is derived from an EMBL/GenBank/DDBJ whole genome shotgun (WGS) entry which is preliminary data.</text>
</comment>
<gene>
    <name evidence="1" type="ORF">HEB94_002470</name>
</gene>
<evidence type="ECO:0000313" key="2">
    <source>
        <dbReference type="Proteomes" id="UP000638648"/>
    </source>
</evidence>
<dbReference type="AlphaFoldDB" id="A0A927MYF7"/>
<reference evidence="1" key="1">
    <citation type="submission" date="2020-10" db="EMBL/GenBank/DDBJ databases">
        <title>Sequencing the genomes of 1000 actinobacteria strains.</title>
        <authorList>
            <person name="Klenk H.-P."/>
        </authorList>
    </citation>
    <scope>NUCLEOTIDE SEQUENCE</scope>
    <source>
        <strain evidence="1">DSM 45354</strain>
    </source>
</reference>
<dbReference type="EMBL" id="JADBEM010000001">
    <property type="protein sequence ID" value="MBE1605622.1"/>
    <property type="molecule type" value="Genomic_DNA"/>
</dbReference>
<organism evidence="1 2">
    <name type="scientific">Actinopolymorpha pittospori</name>
    <dbReference type="NCBI Taxonomy" id="648752"/>
    <lineage>
        <taxon>Bacteria</taxon>
        <taxon>Bacillati</taxon>
        <taxon>Actinomycetota</taxon>
        <taxon>Actinomycetes</taxon>
        <taxon>Propionibacteriales</taxon>
        <taxon>Actinopolymorphaceae</taxon>
        <taxon>Actinopolymorpha</taxon>
    </lineage>
</organism>
<keyword evidence="2" id="KW-1185">Reference proteome</keyword>
<proteinExistence type="predicted"/>
<evidence type="ECO:0000313" key="1">
    <source>
        <dbReference type="EMBL" id="MBE1605622.1"/>
    </source>
</evidence>
<accession>A0A927MYF7</accession>
<protein>
    <submittedName>
        <fullName evidence="1">Uncharacterized protein</fullName>
    </submittedName>
</protein>
<sequence length="48" mass="5169">MFTVDSLDEGGARLCPSGIATTTPQHFAVASLNDVLKPPRKFPTHTSR</sequence>